<evidence type="ECO:0000313" key="8">
    <source>
        <dbReference type="EMBL" id="KDR36808.1"/>
    </source>
</evidence>
<dbReference type="RefSeq" id="WP_035960109.1">
    <property type="nucleotide sequence ID" value="NZ_BMEG01000005.1"/>
</dbReference>
<dbReference type="OrthoDB" id="9773807at2"/>
<evidence type="ECO:0000256" key="3">
    <source>
        <dbReference type="ARBA" id="ARBA00022630"/>
    </source>
</evidence>
<reference evidence="7" key="1">
    <citation type="journal article" date="2014" name="Int. J. Syst. Evol. Microbiol.">
        <title>Complete genome of a new Firmicutes species belonging to the dominant human colonic microbiota ('Ruminococcus bicirculans') reveals two chromosomes and a selective capacity to utilize plant glucans.</title>
        <authorList>
            <consortium name="NISC Comparative Sequencing Program"/>
            <person name="Wegmann U."/>
            <person name="Louis P."/>
            <person name="Goesmann A."/>
            <person name="Henrissat B."/>
            <person name="Duncan S.H."/>
            <person name="Flint H.J."/>
        </authorList>
    </citation>
    <scope>NUCLEOTIDE SEQUENCE</scope>
    <source>
        <strain evidence="7">CGMCC 1.11013</strain>
    </source>
</reference>
<gene>
    <name evidence="8" type="ORF">BG57_10520</name>
    <name evidence="7" type="ORF">GCM10010985_34820</name>
</gene>
<feature type="domain" description="Nitroreductase" evidence="6">
    <location>
        <begin position="14"/>
        <end position="206"/>
    </location>
</feature>
<reference evidence="10" key="3">
    <citation type="journal article" date="2019" name="Int. J. Syst. Evol. Microbiol.">
        <title>The Global Catalogue of Microorganisms (GCM) 10K type strain sequencing project: providing services to taxonomists for standard genome sequencing and annotation.</title>
        <authorList>
            <consortium name="The Broad Institute Genomics Platform"/>
            <consortium name="The Broad Institute Genome Sequencing Center for Infectious Disease"/>
            <person name="Wu L."/>
            <person name="Ma J."/>
        </authorList>
    </citation>
    <scope>NUCLEOTIDE SEQUENCE [LARGE SCALE GENOMIC DNA]</scope>
    <source>
        <strain evidence="10">CGMCC 1.11013</strain>
    </source>
</reference>
<dbReference type="STRING" id="1071679.BG57_10520"/>
<dbReference type="Pfam" id="PF00881">
    <property type="entry name" value="Nitroreductase"/>
    <property type="match status" value="1"/>
</dbReference>
<accession>A0A069P859</accession>
<evidence type="ECO:0000256" key="4">
    <source>
        <dbReference type="ARBA" id="ARBA00022643"/>
    </source>
</evidence>
<evidence type="ECO:0000313" key="9">
    <source>
        <dbReference type="Proteomes" id="UP000027439"/>
    </source>
</evidence>
<dbReference type="AlphaFoldDB" id="A0A069P859"/>
<dbReference type="PANTHER" id="PTHR43673">
    <property type="entry name" value="NAD(P)H NITROREDUCTASE YDGI-RELATED"/>
    <property type="match status" value="1"/>
</dbReference>
<evidence type="ECO:0000259" key="6">
    <source>
        <dbReference type="Pfam" id="PF00881"/>
    </source>
</evidence>
<dbReference type="InterPro" id="IPR000415">
    <property type="entry name" value="Nitroreductase-like"/>
</dbReference>
<keyword evidence="4" id="KW-0288">FMN</keyword>
<comment type="similarity">
    <text evidence="2">Belongs to the nitroreductase family.</text>
</comment>
<dbReference type="SUPFAM" id="SSF55469">
    <property type="entry name" value="FMN-dependent nitroreductase-like"/>
    <property type="match status" value="1"/>
</dbReference>
<protein>
    <submittedName>
        <fullName evidence="8">Nitrobenzoate reductase</fullName>
    </submittedName>
    <submittedName>
        <fullName evidence="7">Nitroreductase</fullName>
    </submittedName>
</protein>
<evidence type="ECO:0000313" key="7">
    <source>
        <dbReference type="EMBL" id="GGD77322.1"/>
    </source>
</evidence>
<sequence length="232" mass="26078">MLTMNASLSVADAIASRRSIRAFLADPVDRATLEAILGNACRAPSGSNIQPWKVYVLTGDAKEALSRAILAVFNDPDADREHEEEFAYYPRTWTSPFIERRRALGVGLYTLLGITRDDKRGMHAQMGRNFEFFGAPVGIIFTTDRTMERGSWLDYGMFIQNVMLMARSFGLDTCPQAAFNRYHRIIAEQLKLPENETVVCGMSLGYADWSQPENRLASEREPLDNVVRFLGA</sequence>
<dbReference type="EMBL" id="JFHE01000002">
    <property type="protein sequence ID" value="KDR36808.1"/>
    <property type="molecule type" value="Genomic_DNA"/>
</dbReference>
<dbReference type="GO" id="GO:0016491">
    <property type="term" value="F:oxidoreductase activity"/>
    <property type="evidence" value="ECO:0007669"/>
    <property type="project" value="UniProtKB-KW"/>
</dbReference>
<dbReference type="PANTHER" id="PTHR43673:SF2">
    <property type="entry name" value="NITROREDUCTASE"/>
    <property type="match status" value="1"/>
</dbReference>
<dbReference type="Gene3D" id="3.40.109.10">
    <property type="entry name" value="NADH Oxidase"/>
    <property type="match status" value="1"/>
</dbReference>
<dbReference type="InterPro" id="IPR029479">
    <property type="entry name" value="Nitroreductase"/>
</dbReference>
<dbReference type="CDD" id="cd02136">
    <property type="entry name" value="PnbA_NfnB-like"/>
    <property type="match status" value="1"/>
</dbReference>
<keyword evidence="3" id="KW-0285">Flavoprotein</keyword>
<evidence type="ECO:0000313" key="10">
    <source>
        <dbReference type="Proteomes" id="UP000597138"/>
    </source>
</evidence>
<dbReference type="Proteomes" id="UP000597138">
    <property type="component" value="Unassembled WGS sequence"/>
</dbReference>
<reference evidence="7" key="4">
    <citation type="submission" date="2024-05" db="EMBL/GenBank/DDBJ databases">
        <authorList>
            <person name="Sun Q."/>
            <person name="Zhou Y."/>
        </authorList>
    </citation>
    <scope>NUCLEOTIDE SEQUENCE</scope>
    <source>
        <strain evidence="7">CGMCC 1.11013</strain>
    </source>
</reference>
<dbReference type="eggNOG" id="COG0778">
    <property type="taxonomic scope" value="Bacteria"/>
</dbReference>
<comment type="caution">
    <text evidence="8">The sequence shown here is derived from an EMBL/GenBank/DDBJ whole genome shotgun (WGS) entry which is preliminary data.</text>
</comment>
<name>A0A069P859_9BURK</name>
<keyword evidence="10" id="KW-1185">Reference proteome</keyword>
<evidence type="ECO:0000256" key="2">
    <source>
        <dbReference type="ARBA" id="ARBA00007118"/>
    </source>
</evidence>
<organism evidence="8 9">
    <name type="scientific">Caballeronia grimmiae</name>
    <dbReference type="NCBI Taxonomy" id="1071679"/>
    <lineage>
        <taxon>Bacteria</taxon>
        <taxon>Pseudomonadati</taxon>
        <taxon>Pseudomonadota</taxon>
        <taxon>Betaproteobacteria</taxon>
        <taxon>Burkholderiales</taxon>
        <taxon>Burkholderiaceae</taxon>
        <taxon>Caballeronia</taxon>
    </lineage>
</organism>
<evidence type="ECO:0000256" key="5">
    <source>
        <dbReference type="ARBA" id="ARBA00023002"/>
    </source>
</evidence>
<dbReference type="EMBL" id="BMEG01000005">
    <property type="protein sequence ID" value="GGD77322.1"/>
    <property type="molecule type" value="Genomic_DNA"/>
</dbReference>
<keyword evidence="5" id="KW-0560">Oxidoreductase</keyword>
<proteinExistence type="inferred from homology"/>
<evidence type="ECO:0000256" key="1">
    <source>
        <dbReference type="ARBA" id="ARBA00001917"/>
    </source>
</evidence>
<reference evidence="8 9" key="2">
    <citation type="submission" date="2014-03" db="EMBL/GenBank/DDBJ databases">
        <title>Draft Genome Sequences of Four Burkholderia Strains.</title>
        <authorList>
            <person name="Liu X.Y."/>
            <person name="Li C.X."/>
            <person name="Xu J.H."/>
        </authorList>
    </citation>
    <scope>NUCLEOTIDE SEQUENCE [LARGE SCALE GENOMIC DNA]</scope>
    <source>
        <strain evidence="8 9">R27</strain>
    </source>
</reference>
<dbReference type="Proteomes" id="UP000027439">
    <property type="component" value="Unassembled WGS sequence"/>
</dbReference>
<comment type="cofactor">
    <cofactor evidence="1">
        <name>FMN</name>
        <dbReference type="ChEBI" id="CHEBI:58210"/>
    </cofactor>
</comment>